<organism evidence="1 2">
    <name type="scientific">Struthio camelus australis</name>
    <dbReference type="NCBI Taxonomy" id="441894"/>
    <lineage>
        <taxon>Eukaryota</taxon>
        <taxon>Metazoa</taxon>
        <taxon>Chordata</taxon>
        <taxon>Craniata</taxon>
        <taxon>Vertebrata</taxon>
        <taxon>Euteleostomi</taxon>
        <taxon>Archelosauria</taxon>
        <taxon>Archosauria</taxon>
        <taxon>Dinosauria</taxon>
        <taxon>Saurischia</taxon>
        <taxon>Theropoda</taxon>
        <taxon>Coelurosauria</taxon>
        <taxon>Aves</taxon>
        <taxon>Palaeognathae</taxon>
        <taxon>Struthioniformes</taxon>
        <taxon>Struthionidae</taxon>
        <taxon>Struthio</taxon>
    </lineage>
</organism>
<feature type="non-terminal residue" evidence="1">
    <location>
        <position position="1"/>
    </location>
</feature>
<sequence length="132" mass="14634">GLEGTFHEGQDYLLECCENLYLPQPARMVVVGTVDNVPCLATGQQLVILLAEGGGVYAYEEEALHKVAESLAEFLEIGLQLLGKEVYLCAEHLAPLSEEERGKDPEIQKIRQSADDFIKRGKNEFQSLLDLL</sequence>
<keyword evidence="2" id="KW-1185">Reference proteome</keyword>
<proteinExistence type="predicted"/>
<dbReference type="Pfam" id="PF02393">
    <property type="entry name" value="US22"/>
    <property type="match status" value="1"/>
</dbReference>
<dbReference type="EMBL" id="KL206031">
    <property type="protein sequence ID" value="KFV78181.1"/>
    <property type="molecule type" value="Genomic_DNA"/>
</dbReference>
<gene>
    <name evidence="1" type="ORF">N308_09474</name>
</gene>
<dbReference type="InterPro" id="IPR003360">
    <property type="entry name" value="US22-like"/>
</dbReference>
<reference evidence="1 2" key="1">
    <citation type="submission" date="2014-04" db="EMBL/GenBank/DDBJ databases">
        <title>Genome evolution of avian class.</title>
        <authorList>
            <person name="Zhang G."/>
            <person name="Li C."/>
        </authorList>
    </citation>
    <scope>NUCLEOTIDE SEQUENCE [LARGE SCALE GENOMIC DNA]</scope>
    <source>
        <strain evidence="1">BGI_N308</strain>
    </source>
</reference>
<evidence type="ECO:0000313" key="1">
    <source>
        <dbReference type="EMBL" id="KFV78181.1"/>
    </source>
</evidence>
<accession>A0A093H913</accession>
<evidence type="ECO:0000313" key="2">
    <source>
        <dbReference type="Proteomes" id="UP000053584"/>
    </source>
</evidence>
<name>A0A093H913_STRCA</name>
<feature type="non-terminal residue" evidence="1">
    <location>
        <position position="132"/>
    </location>
</feature>
<dbReference type="AlphaFoldDB" id="A0A093H913"/>
<dbReference type="Proteomes" id="UP000053584">
    <property type="component" value="Unassembled WGS sequence"/>
</dbReference>
<protein>
    <submittedName>
        <fullName evidence="1">Uncharacterized protein</fullName>
    </submittedName>
</protein>